<reference evidence="1 2" key="1">
    <citation type="journal article" date="2013" name="Nat. Genet.">
        <title>The genome of the hydatid tapeworm Echinococcus granulosus.</title>
        <authorList>
            <person name="Zheng H."/>
            <person name="Zhang W."/>
            <person name="Zhang L."/>
            <person name="Zhang Z."/>
            <person name="Li J."/>
            <person name="Lu G."/>
            <person name="Zhu Y."/>
            <person name="Wang Y."/>
            <person name="Huang Y."/>
            <person name="Liu J."/>
            <person name="Kang H."/>
            <person name="Chen J."/>
            <person name="Wang L."/>
            <person name="Chen A."/>
            <person name="Yu S."/>
            <person name="Gao Z."/>
            <person name="Jin L."/>
            <person name="Gu W."/>
            <person name="Wang Z."/>
            <person name="Zhao L."/>
            <person name="Shi B."/>
            <person name="Wen H."/>
            <person name="Lin R."/>
            <person name="Jones M.K."/>
            <person name="Brejova B."/>
            <person name="Vinar T."/>
            <person name="Zhao G."/>
            <person name="McManus D.P."/>
            <person name="Chen Z."/>
            <person name="Zhou Y."/>
            <person name="Wang S."/>
        </authorList>
    </citation>
    <scope>NUCLEOTIDE SEQUENCE [LARGE SCALE GENOMIC DNA]</scope>
</reference>
<dbReference type="KEGG" id="egl:EGR_10992"/>
<dbReference type="AlphaFoldDB" id="W6U702"/>
<protein>
    <submittedName>
        <fullName evidence="1">Uncharacterized protein</fullName>
    </submittedName>
</protein>
<comment type="caution">
    <text evidence="1">The sequence shown here is derived from an EMBL/GenBank/DDBJ whole genome shotgun (WGS) entry which is preliminary data.</text>
</comment>
<name>W6U702_ECHGR</name>
<evidence type="ECO:0000313" key="1">
    <source>
        <dbReference type="EMBL" id="EUB54147.1"/>
    </source>
</evidence>
<sequence>MEVLKSRDWICSEYWPKKVTAVEDGVDDKDE</sequence>
<proteinExistence type="predicted"/>
<dbReference type="EMBL" id="APAU02000322">
    <property type="protein sequence ID" value="EUB54147.1"/>
    <property type="molecule type" value="Genomic_DNA"/>
</dbReference>
<dbReference type="GeneID" id="36346707"/>
<evidence type="ECO:0000313" key="2">
    <source>
        <dbReference type="Proteomes" id="UP000019149"/>
    </source>
</evidence>
<keyword evidence="2" id="KW-1185">Reference proteome</keyword>
<organism evidence="1 2">
    <name type="scientific">Echinococcus granulosus</name>
    <name type="common">Hydatid tapeworm</name>
    <dbReference type="NCBI Taxonomy" id="6210"/>
    <lineage>
        <taxon>Eukaryota</taxon>
        <taxon>Metazoa</taxon>
        <taxon>Spiralia</taxon>
        <taxon>Lophotrochozoa</taxon>
        <taxon>Platyhelminthes</taxon>
        <taxon>Cestoda</taxon>
        <taxon>Eucestoda</taxon>
        <taxon>Cyclophyllidea</taxon>
        <taxon>Taeniidae</taxon>
        <taxon>Echinococcus</taxon>
        <taxon>Echinococcus granulosus group</taxon>
    </lineage>
</organism>
<dbReference type="CTD" id="36346707"/>
<dbReference type="RefSeq" id="XP_024345343.1">
    <property type="nucleotide sequence ID" value="XM_024500241.1"/>
</dbReference>
<accession>W6U702</accession>
<gene>
    <name evidence="1" type="ORF">EGR_10992</name>
</gene>
<dbReference type="Proteomes" id="UP000019149">
    <property type="component" value="Unassembled WGS sequence"/>
</dbReference>